<evidence type="ECO:0000256" key="1">
    <source>
        <dbReference type="ARBA" id="ARBA00004613"/>
    </source>
</evidence>
<dbReference type="GeneTree" id="ENSGT00940000165413"/>
<keyword evidence="5" id="KW-1015">Disulfide bond</keyword>
<reference evidence="8" key="4">
    <citation type="submission" date="2025-08" db="UniProtKB">
        <authorList>
            <consortium name="Ensembl"/>
        </authorList>
    </citation>
    <scope>IDENTIFICATION</scope>
</reference>
<reference evidence="8 9" key="2">
    <citation type="journal article" date="2018" name="Annu Rev Anim Biosci">
        <title>Bat Biology, Genomes, and the Bat1K Project: To Generate Chromosome-Level Genomes for All Living Bat Species.</title>
        <authorList>
            <person name="Teeling E.C."/>
            <person name="Vernes S.C."/>
            <person name="Davalos L.M."/>
            <person name="Ray D.A."/>
            <person name="Gilbert M.T.P."/>
            <person name="Myers E."/>
        </authorList>
    </citation>
    <scope>NUCLEOTIDE SEQUENCE</scope>
</reference>
<evidence type="ECO:0000259" key="7">
    <source>
        <dbReference type="Pfam" id="PF13841"/>
    </source>
</evidence>
<organism evidence="8 9">
    <name type="scientific">Rhinolophus ferrumequinum</name>
    <name type="common">Greater horseshoe bat</name>
    <dbReference type="NCBI Taxonomy" id="59479"/>
    <lineage>
        <taxon>Eukaryota</taxon>
        <taxon>Metazoa</taxon>
        <taxon>Chordata</taxon>
        <taxon>Craniata</taxon>
        <taxon>Vertebrata</taxon>
        <taxon>Euteleostomi</taxon>
        <taxon>Mammalia</taxon>
        <taxon>Eutheria</taxon>
        <taxon>Laurasiatheria</taxon>
        <taxon>Chiroptera</taxon>
        <taxon>Yinpterochiroptera</taxon>
        <taxon>Rhinolophoidea</taxon>
        <taxon>Rhinolophidae</taxon>
        <taxon>Rhinolophinae</taxon>
        <taxon>Rhinolophus</taxon>
    </lineage>
</organism>
<dbReference type="Proteomes" id="UP000472240">
    <property type="component" value="Chromosome 4"/>
</dbReference>
<dbReference type="Pfam" id="PF13841">
    <property type="entry name" value="Defensin_beta_2"/>
    <property type="match status" value="1"/>
</dbReference>
<evidence type="ECO:0000256" key="3">
    <source>
        <dbReference type="ARBA" id="ARBA00022525"/>
    </source>
</evidence>
<comment type="similarity">
    <text evidence="2 6">Belongs to the beta-defensin family.</text>
</comment>
<keyword evidence="6" id="KW-0929">Antimicrobial</keyword>
<name>A0A671FDP5_RHIFE</name>
<reference evidence="9" key="3">
    <citation type="submission" date="2018-12" db="EMBL/GenBank/DDBJ databases">
        <title>G10K-VGP greater horseshoe bat female genome, primary haplotype.</title>
        <authorList>
            <person name="Teeling E."/>
            <person name="Myers G."/>
            <person name="Vernes S."/>
            <person name="Pippel M."/>
            <person name="Winkler S."/>
            <person name="Fedrigo O."/>
            <person name="Rhie A."/>
            <person name="Koren S."/>
            <person name="Phillippy A."/>
            <person name="Lewin H."/>
            <person name="Damas J."/>
            <person name="Howe K."/>
            <person name="Mountcastle J."/>
            <person name="Jarvis E.D."/>
        </authorList>
    </citation>
    <scope>NUCLEOTIDE SEQUENCE [LARGE SCALE GENOMIC DNA]</scope>
</reference>
<comment type="function">
    <text evidence="6">Has antibacterial activity.</text>
</comment>
<evidence type="ECO:0000313" key="8">
    <source>
        <dbReference type="Ensembl" id="ENSRFEP00010021909.1"/>
    </source>
</evidence>
<keyword evidence="6" id="KW-0044">Antibiotic</keyword>
<dbReference type="GO" id="GO:0045087">
    <property type="term" value="P:innate immune response"/>
    <property type="evidence" value="ECO:0007669"/>
    <property type="project" value="InterPro"/>
</dbReference>
<accession>A0A671FDP5</accession>
<dbReference type="AlphaFoldDB" id="A0A671FDP5"/>
<evidence type="ECO:0000256" key="5">
    <source>
        <dbReference type="ARBA" id="ARBA00023157"/>
    </source>
</evidence>
<protein>
    <recommendedName>
        <fullName evidence="6">Beta-defensin</fullName>
    </recommendedName>
</protein>
<dbReference type="GO" id="GO:0042742">
    <property type="term" value="P:defense response to bacterium"/>
    <property type="evidence" value="ECO:0007669"/>
    <property type="project" value="UniProtKB-UniRule"/>
</dbReference>
<feature type="domain" description="Beta-defensin" evidence="7">
    <location>
        <begin position="40"/>
        <end position="69"/>
    </location>
</feature>
<proteinExistence type="inferred from homology"/>
<evidence type="ECO:0000256" key="4">
    <source>
        <dbReference type="ARBA" id="ARBA00022729"/>
    </source>
</evidence>
<dbReference type="InterPro" id="IPR025933">
    <property type="entry name" value="Beta_defensin_dom"/>
</dbReference>
<evidence type="ECO:0000256" key="2">
    <source>
        <dbReference type="ARBA" id="ARBA00007371"/>
    </source>
</evidence>
<sequence length="83" mass="9495">MKLIFFSVPDRCRIRKLLVILIFMAVSLFALTSAVDINKICGYGTARCRWNCKREEFKIGTCLNTSKCCLKKWNAAPVNPVKH</sequence>
<keyword evidence="4" id="KW-0732">Signal</keyword>
<evidence type="ECO:0000313" key="9">
    <source>
        <dbReference type="Proteomes" id="UP000472240"/>
    </source>
</evidence>
<reference evidence="8 9" key="1">
    <citation type="journal article" date="2015" name="Annu Rev Anim Biosci">
        <title>The Genome 10K Project: a way forward.</title>
        <authorList>
            <person name="Koepfli K.P."/>
            <person name="Paten B."/>
            <person name="O'Brien S.J."/>
            <person name="Koepfli K.P."/>
            <person name="Paten B."/>
            <person name="Antunes A."/>
            <person name="Belov K."/>
            <person name="Bustamante C."/>
            <person name="Castoe T.A."/>
            <person name="Clawson H."/>
            <person name="Crawford A.J."/>
            <person name="Diekhans M."/>
            <person name="Distel D."/>
            <person name="Durbin R."/>
            <person name="Earl D."/>
            <person name="Fujita M.K."/>
            <person name="Gamble T."/>
            <person name="Georges A."/>
            <person name="Gemmell N."/>
            <person name="Gilbert M.T."/>
            <person name="Graves J.M."/>
            <person name="Green R.E."/>
            <person name="Hickey G."/>
            <person name="Jarvis E.D."/>
            <person name="Johnson W."/>
            <person name="Komissarov A."/>
            <person name="Korf I."/>
            <person name="Kuhn R."/>
            <person name="Larkin D.M."/>
            <person name="Lewin H."/>
            <person name="Lopez J.V."/>
            <person name="Ma J."/>
            <person name="Marques-Bonet T."/>
            <person name="Miller W."/>
            <person name="Murphy R."/>
            <person name="Pevzner P."/>
            <person name="Shapiro B."/>
            <person name="Steiner C."/>
            <person name="Tamazian G."/>
            <person name="Venkatesh B."/>
            <person name="Wang J."/>
            <person name="Wayne R."/>
            <person name="Wiley E."/>
            <person name="Yang H."/>
            <person name="Zhang G."/>
            <person name="Haussler D."/>
            <person name="Ryder O."/>
            <person name="O'Brien S.J."/>
        </authorList>
    </citation>
    <scope>NUCLEOTIDE SEQUENCE</scope>
</reference>
<dbReference type="GO" id="GO:0005576">
    <property type="term" value="C:extracellular region"/>
    <property type="evidence" value="ECO:0007669"/>
    <property type="project" value="UniProtKB-SubCell"/>
</dbReference>
<keyword evidence="9" id="KW-1185">Reference proteome</keyword>
<keyword evidence="6" id="KW-0211">Defensin</keyword>
<evidence type="ECO:0000256" key="6">
    <source>
        <dbReference type="RuleBase" id="RU231113"/>
    </source>
</evidence>
<reference evidence="8" key="5">
    <citation type="submission" date="2025-09" db="UniProtKB">
        <authorList>
            <consortium name="Ensembl"/>
        </authorList>
    </citation>
    <scope>IDENTIFICATION</scope>
</reference>
<keyword evidence="3 6" id="KW-0964">Secreted</keyword>
<dbReference type="InParanoid" id="A0A671FDP5"/>
<dbReference type="Ensembl" id="ENSRFET00010023845.1">
    <property type="protein sequence ID" value="ENSRFEP00010021909.1"/>
    <property type="gene ID" value="ENSRFEG00010014683.1"/>
</dbReference>
<comment type="subcellular location">
    <subcellularLocation>
        <location evidence="1 6">Secreted</location>
    </subcellularLocation>
</comment>